<dbReference type="SMART" id="SM00936">
    <property type="entry name" value="PBP5_C"/>
    <property type="match status" value="1"/>
</dbReference>
<evidence type="ECO:0000256" key="9">
    <source>
        <dbReference type="ARBA" id="ARBA00022960"/>
    </source>
</evidence>
<dbReference type="SUPFAM" id="SSF69189">
    <property type="entry name" value="Penicillin-binding protein associated domain"/>
    <property type="match status" value="1"/>
</dbReference>
<comment type="pathway">
    <text evidence="2">Cell wall biogenesis; peptidoglycan biosynthesis.</text>
</comment>
<dbReference type="InterPro" id="IPR015956">
    <property type="entry name" value="Peniciliin-bd_prot_C_sf"/>
</dbReference>
<dbReference type="GO" id="GO:0009002">
    <property type="term" value="F:serine-type D-Ala-D-Ala carboxypeptidase activity"/>
    <property type="evidence" value="ECO:0007669"/>
    <property type="project" value="UniProtKB-EC"/>
</dbReference>
<dbReference type="Gene3D" id="2.60.410.10">
    <property type="entry name" value="D-Ala-D-Ala carboxypeptidase, C-terminal domain"/>
    <property type="match status" value="1"/>
</dbReference>
<keyword evidence="7 16" id="KW-0732">Signal</keyword>
<evidence type="ECO:0000256" key="1">
    <source>
        <dbReference type="ARBA" id="ARBA00003217"/>
    </source>
</evidence>
<organism evidence="18 19">
    <name type="scientific">Luminiphilus syltensis NOR5-1B</name>
    <dbReference type="NCBI Taxonomy" id="565045"/>
    <lineage>
        <taxon>Bacteria</taxon>
        <taxon>Pseudomonadati</taxon>
        <taxon>Pseudomonadota</taxon>
        <taxon>Gammaproteobacteria</taxon>
        <taxon>Cellvibrionales</taxon>
        <taxon>Halieaceae</taxon>
        <taxon>Luminiphilus</taxon>
    </lineage>
</organism>
<keyword evidence="8 18" id="KW-0378">Hydrolase</keyword>
<protein>
    <recommendedName>
        <fullName evidence="4">serine-type D-Ala-D-Ala carboxypeptidase</fullName>
        <ecNumber evidence="4">3.4.16.4</ecNumber>
    </recommendedName>
</protein>
<dbReference type="GO" id="GO:0006508">
    <property type="term" value="P:proteolysis"/>
    <property type="evidence" value="ECO:0007669"/>
    <property type="project" value="UniProtKB-KW"/>
</dbReference>
<dbReference type="EMBL" id="DS999411">
    <property type="protein sequence ID" value="EED34133.1"/>
    <property type="molecule type" value="Genomic_DNA"/>
</dbReference>
<dbReference type="InterPro" id="IPR012907">
    <property type="entry name" value="Peptidase_S11_C"/>
</dbReference>
<evidence type="ECO:0000256" key="12">
    <source>
        <dbReference type="ARBA" id="ARBA00034000"/>
    </source>
</evidence>
<evidence type="ECO:0000313" key="18">
    <source>
        <dbReference type="EMBL" id="EED34133.1"/>
    </source>
</evidence>
<evidence type="ECO:0000256" key="2">
    <source>
        <dbReference type="ARBA" id="ARBA00004752"/>
    </source>
</evidence>
<evidence type="ECO:0000259" key="17">
    <source>
        <dbReference type="SMART" id="SM00936"/>
    </source>
</evidence>
<feature type="active site" description="Acyl-ester intermediate" evidence="13">
    <location>
        <position position="55"/>
    </location>
</feature>
<evidence type="ECO:0000256" key="4">
    <source>
        <dbReference type="ARBA" id="ARBA00012448"/>
    </source>
</evidence>
<feature type="signal peptide" evidence="16">
    <location>
        <begin position="1"/>
        <end position="16"/>
    </location>
</feature>
<evidence type="ECO:0000256" key="6">
    <source>
        <dbReference type="ARBA" id="ARBA00022670"/>
    </source>
</evidence>
<gene>
    <name evidence="18" type="primary">dacA</name>
    <name evidence="18" type="ORF">NOR51B_70</name>
</gene>
<dbReference type="HOGENOM" id="CLU_027070_8_1_6"/>
<evidence type="ECO:0000256" key="5">
    <source>
        <dbReference type="ARBA" id="ARBA00022645"/>
    </source>
</evidence>
<dbReference type="RefSeq" id="WP_009018881.1">
    <property type="nucleotide sequence ID" value="NZ_DS999411.1"/>
</dbReference>
<dbReference type="PANTHER" id="PTHR21581">
    <property type="entry name" value="D-ALANYL-D-ALANINE CARBOXYPEPTIDASE"/>
    <property type="match status" value="1"/>
</dbReference>
<feature type="active site" description="Proton acceptor" evidence="13">
    <location>
        <position position="58"/>
    </location>
</feature>
<dbReference type="GO" id="GO:0071555">
    <property type="term" value="P:cell wall organization"/>
    <property type="evidence" value="ECO:0007669"/>
    <property type="project" value="UniProtKB-KW"/>
</dbReference>
<feature type="domain" description="Peptidase S11 D-Ala-D-Ala carboxypeptidase A C-terminal" evidence="17">
    <location>
        <begin position="272"/>
        <end position="361"/>
    </location>
</feature>
<evidence type="ECO:0000256" key="14">
    <source>
        <dbReference type="PIRSR" id="PIRSR618044-2"/>
    </source>
</evidence>
<evidence type="ECO:0000256" key="15">
    <source>
        <dbReference type="RuleBase" id="RU004016"/>
    </source>
</evidence>
<comment type="similarity">
    <text evidence="3 15">Belongs to the peptidase S11 family.</text>
</comment>
<dbReference type="AlphaFoldDB" id="B8KSL7"/>
<keyword evidence="9" id="KW-0133">Cell shape</keyword>
<dbReference type="STRING" id="565045.NOR51B_70"/>
<dbReference type="InterPro" id="IPR012338">
    <property type="entry name" value="Beta-lactam/transpept-like"/>
</dbReference>
<reference evidence="19" key="1">
    <citation type="journal article" date="2013" name="BMC Microbiol.">
        <title>Taxonomy and evolution of bacteriochlorophyll a-containing members of the OM60/NOR5 clade of marine gammaproteobacteria: description of Luminiphilus syltensis gen. nov., sp. nov., reclassification of Haliea rubra as Pseudohaliea rubra gen. nov., comb. nov., and emendation of Chromatocurvus halotolerans.</title>
        <authorList>
            <person name="Spring S."/>
            <person name="Riedel T."/>
            <person name="Sproer C."/>
            <person name="Yan S."/>
            <person name="Harder J."/>
            <person name="Fuchs B.M."/>
        </authorList>
    </citation>
    <scope>NUCLEOTIDE SEQUENCE [LARGE SCALE GENOMIC DNA]</scope>
    <source>
        <strain evidence="19">NOR51-B</strain>
    </source>
</reference>
<keyword evidence="11" id="KW-0961">Cell wall biogenesis/degradation</keyword>
<dbReference type="Pfam" id="PF07943">
    <property type="entry name" value="PBP5_C"/>
    <property type="match status" value="1"/>
</dbReference>
<dbReference type="GO" id="GO:0008360">
    <property type="term" value="P:regulation of cell shape"/>
    <property type="evidence" value="ECO:0007669"/>
    <property type="project" value="UniProtKB-KW"/>
</dbReference>
<keyword evidence="19" id="KW-1185">Reference proteome</keyword>
<proteinExistence type="inferred from homology"/>
<dbReference type="PRINTS" id="PR00725">
    <property type="entry name" value="DADACBPTASE1"/>
</dbReference>
<evidence type="ECO:0000256" key="8">
    <source>
        <dbReference type="ARBA" id="ARBA00022801"/>
    </source>
</evidence>
<keyword evidence="10" id="KW-0573">Peptidoglycan synthesis</keyword>
<comment type="catalytic activity">
    <reaction evidence="12">
        <text>Preferential cleavage: (Ac)2-L-Lys-D-Ala-|-D-Ala. Also transpeptidation of peptidyl-alanyl moieties that are N-acyl substituents of D-alanine.</text>
        <dbReference type="EC" id="3.4.16.4"/>
    </reaction>
</comment>
<feature type="chain" id="PRO_5002876185" description="serine-type D-Ala-D-Ala carboxypeptidase" evidence="16">
    <location>
        <begin position="17"/>
        <end position="381"/>
    </location>
</feature>
<dbReference type="GO" id="GO:0009252">
    <property type="term" value="P:peptidoglycan biosynthetic process"/>
    <property type="evidence" value="ECO:0007669"/>
    <property type="project" value="UniProtKB-UniPathway"/>
</dbReference>
<dbReference type="InterPro" id="IPR018044">
    <property type="entry name" value="Peptidase_S11"/>
</dbReference>
<evidence type="ECO:0000256" key="10">
    <source>
        <dbReference type="ARBA" id="ARBA00022984"/>
    </source>
</evidence>
<accession>B8KSL7</accession>
<dbReference type="eggNOG" id="COG1686">
    <property type="taxonomic scope" value="Bacteria"/>
</dbReference>
<sequence>MLRFVILMMFSTSVLASSVVPAPPSIAADGYLLMDFHSGEVLVEHNADDVLPPASLTKMMTAYILAEEIDAGRLSLSDEVPVSRTAWSQNPTFRGSSLMWIEPGKTVTVGELEKGIVISSGNDATVAIAEHIAGSEEAFAGMMNRYAEILGMTATHYVNSHGLPNSAHVTSARDLATLAAAIIRDHPERYKVYKQLSFTYNDITQYNRNHLLRDDPSVDGLKTGYTSVAGYGLVASAERDGMRLISVVMGSNSTRSRKAETRSLLNYGFRFYETVQPVVANVALASTRLWKGLDDAVAGGVLESSAMTIPRGSAQPEVVVTFNEPIEAPLSRGDVIGEVEVRVAGEAVGRESLVALADAPEAGFFKRLWDALTLWFTGLFK</sequence>
<feature type="binding site" evidence="14">
    <location>
        <position position="222"/>
    </location>
    <ligand>
        <name>substrate</name>
    </ligand>
</feature>
<dbReference type="EC" id="3.4.16.4" evidence="4"/>
<dbReference type="Proteomes" id="UP000004699">
    <property type="component" value="Unassembled WGS sequence"/>
</dbReference>
<dbReference type="UniPathway" id="UPA00219"/>
<feature type="active site" evidence="13">
    <location>
        <position position="120"/>
    </location>
</feature>
<evidence type="ECO:0000256" key="16">
    <source>
        <dbReference type="SAM" id="SignalP"/>
    </source>
</evidence>
<name>B8KSL7_9GAMM</name>
<keyword evidence="6" id="KW-0645">Protease</keyword>
<keyword evidence="5 18" id="KW-0121">Carboxypeptidase</keyword>
<evidence type="ECO:0000313" key="19">
    <source>
        <dbReference type="Proteomes" id="UP000004699"/>
    </source>
</evidence>
<dbReference type="SUPFAM" id="SSF56601">
    <property type="entry name" value="beta-lactamase/transpeptidase-like"/>
    <property type="match status" value="1"/>
</dbReference>
<evidence type="ECO:0000256" key="3">
    <source>
        <dbReference type="ARBA" id="ARBA00007164"/>
    </source>
</evidence>
<evidence type="ECO:0000256" key="11">
    <source>
        <dbReference type="ARBA" id="ARBA00023316"/>
    </source>
</evidence>
<evidence type="ECO:0000256" key="7">
    <source>
        <dbReference type="ARBA" id="ARBA00022729"/>
    </source>
</evidence>
<dbReference type="InterPro" id="IPR001967">
    <property type="entry name" value="Peptidase_S11_N"/>
</dbReference>
<comment type="function">
    <text evidence="1">Removes C-terminal D-alanyl residues from sugar-peptide cell wall precursors.</text>
</comment>
<dbReference type="Gene3D" id="3.40.710.10">
    <property type="entry name" value="DD-peptidase/beta-lactamase superfamily"/>
    <property type="match status" value="1"/>
</dbReference>
<dbReference type="PANTHER" id="PTHR21581:SF6">
    <property type="entry name" value="TRAFFICKING PROTEIN PARTICLE COMPLEX SUBUNIT 12"/>
    <property type="match status" value="1"/>
</dbReference>
<dbReference type="Pfam" id="PF00768">
    <property type="entry name" value="Peptidase_S11"/>
    <property type="match status" value="1"/>
</dbReference>
<evidence type="ECO:0000256" key="13">
    <source>
        <dbReference type="PIRSR" id="PIRSR618044-1"/>
    </source>
</evidence>
<dbReference type="InterPro" id="IPR037167">
    <property type="entry name" value="Peptidase_S11_C_sf"/>
</dbReference>